<evidence type="ECO:0000313" key="2">
    <source>
        <dbReference type="Proteomes" id="UP000887577"/>
    </source>
</evidence>
<feature type="compositionally biased region" description="Basic residues" evidence="1">
    <location>
        <begin position="48"/>
        <end position="59"/>
    </location>
</feature>
<organism evidence="2 3">
    <name type="scientific">Panagrolaimus superbus</name>
    <dbReference type="NCBI Taxonomy" id="310955"/>
    <lineage>
        <taxon>Eukaryota</taxon>
        <taxon>Metazoa</taxon>
        <taxon>Ecdysozoa</taxon>
        <taxon>Nematoda</taxon>
        <taxon>Chromadorea</taxon>
        <taxon>Rhabditida</taxon>
        <taxon>Tylenchina</taxon>
        <taxon>Panagrolaimomorpha</taxon>
        <taxon>Panagrolaimoidea</taxon>
        <taxon>Panagrolaimidae</taxon>
        <taxon>Panagrolaimus</taxon>
    </lineage>
</organism>
<name>A0A914XWX2_9BILA</name>
<dbReference type="WBParaSite" id="PSU_v2.g1171.t1">
    <property type="protein sequence ID" value="PSU_v2.g1171.t1"/>
    <property type="gene ID" value="PSU_v2.g1171"/>
</dbReference>
<keyword evidence="2" id="KW-1185">Reference proteome</keyword>
<proteinExistence type="predicted"/>
<dbReference type="Proteomes" id="UP000887577">
    <property type="component" value="Unplaced"/>
</dbReference>
<feature type="region of interest" description="Disordered" evidence="1">
    <location>
        <begin position="1"/>
        <end position="110"/>
    </location>
</feature>
<sequence>MPRVSRLRKKRKEAAERIKEAKAAGKNSVVIEKEDRNDDEPIEIAAKTKPKSEKKKVQRKPVETRKQAKVKEANRKRTQACHEKLAELRQKAQERSKKRRENCANTHTKNKLRKLEAKNKELEEEIQLSANALASKQCEPSTSFFQPLLIITGDEPTSKSAPNTPTEIMKFQFPNAPPTPRLSAEASTRLKNSVGLSHRDYEKLRNEMAREGVSMPSQSTVQRKESQIFDEHYRNNDEPDFYGLIEKAVMKHDFSRVPNVRITLCGDGGGDGDKSSVKICCFFNDIPLPLSVKKLMIIWSYVGKETREKLKDVLKYIDLDVLKLIKNELMLVIANLYAYLLVSRAVPLFVDVLIA</sequence>
<feature type="compositionally biased region" description="Basic residues" evidence="1">
    <location>
        <begin position="1"/>
        <end position="12"/>
    </location>
</feature>
<evidence type="ECO:0000313" key="3">
    <source>
        <dbReference type="WBParaSite" id="PSU_v2.g1171.t1"/>
    </source>
</evidence>
<feature type="compositionally biased region" description="Basic and acidic residues" evidence="1">
    <location>
        <begin position="60"/>
        <end position="95"/>
    </location>
</feature>
<evidence type="ECO:0000256" key="1">
    <source>
        <dbReference type="SAM" id="MobiDB-lite"/>
    </source>
</evidence>
<protein>
    <submittedName>
        <fullName evidence="3">BZIP domain-containing protein</fullName>
    </submittedName>
</protein>
<accession>A0A914XWX2</accession>
<reference evidence="3" key="1">
    <citation type="submission" date="2022-11" db="UniProtKB">
        <authorList>
            <consortium name="WormBaseParasite"/>
        </authorList>
    </citation>
    <scope>IDENTIFICATION</scope>
</reference>
<dbReference type="AlphaFoldDB" id="A0A914XWX2"/>
<feature type="compositionally biased region" description="Basic and acidic residues" evidence="1">
    <location>
        <begin position="13"/>
        <end position="23"/>
    </location>
</feature>